<proteinExistence type="predicted"/>
<sequence length="94" mass="10365">MAAFVLLARSTIYFHRNYLGVLRFKVYVPHPPGAAGSYRSCVCPAATRTSGQSHFGSASMDFWSSVLWAKFMTLQIVVNLPAEFVLHSDYGSSS</sequence>
<evidence type="ECO:0000313" key="2">
    <source>
        <dbReference type="Proteomes" id="UP001059596"/>
    </source>
</evidence>
<reference evidence="1" key="1">
    <citation type="journal article" date="2023" name="Genome Biol. Evol.">
        <title>Long-read-based Genome Assembly of Drosophila gunungcola Reveals Fewer Chemosensory Genes in Flower-breeding Species.</title>
        <authorList>
            <person name="Negi A."/>
            <person name="Liao B.Y."/>
            <person name="Yeh S.D."/>
        </authorList>
    </citation>
    <scope>NUCLEOTIDE SEQUENCE</scope>
    <source>
        <strain evidence="1">Sukarami</strain>
    </source>
</reference>
<dbReference type="Proteomes" id="UP001059596">
    <property type="component" value="Chromosome 3R"/>
</dbReference>
<keyword evidence="2" id="KW-1185">Reference proteome</keyword>
<gene>
    <name evidence="1" type="ORF">M5D96_001939</name>
</gene>
<name>A0A9Q0BV19_9MUSC</name>
<comment type="caution">
    <text evidence="1">The sequence shown here is derived from an EMBL/GenBank/DDBJ whole genome shotgun (WGS) entry which is preliminary data.</text>
</comment>
<dbReference type="AlphaFoldDB" id="A0A9Q0BV19"/>
<dbReference type="EMBL" id="JAMKOV010000001">
    <property type="protein sequence ID" value="KAI8045752.1"/>
    <property type="molecule type" value="Genomic_DNA"/>
</dbReference>
<protein>
    <submittedName>
        <fullName evidence="1">Uncharacterized protein</fullName>
    </submittedName>
</protein>
<evidence type="ECO:0000313" key="1">
    <source>
        <dbReference type="EMBL" id="KAI8045752.1"/>
    </source>
</evidence>
<accession>A0A9Q0BV19</accession>
<organism evidence="1 2">
    <name type="scientific">Drosophila gunungcola</name>
    <name type="common">fruit fly</name>
    <dbReference type="NCBI Taxonomy" id="103775"/>
    <lineage>
        <taxon>Eukaryota</taxon>
        <taxon>Metazoa</taxon>
        <taxon>Ecdysozoa</taxon>
        <taxon>Arthropoda</taxon>
        <taxon>Hexapoda</taxon>
        <taxon>Insecta</taxon>
        <taxon>Pterygota</taxon>
        <taxon>Neoptera</taxon>
        <taxon>Endopterygota</taxon>
        <taxon>Diptera</taxon>
        <taxon>Brachycera</taxon>
        <taxon>Muscomorpha</taxon>
        <taxon>Ephydroidea</taxon>
        <taxon>Drosophilidae</taxon>
        <taxon>Drosophila</taxon>
        <taxon>Sophophora</taxon>
    </lineage>
</organism>